<evidence type="ECO:0000256" key="1">
    <source>
        <dbReference type="ARBA" id="ARBA00022729"/>
    </source>
</evidence>
<keyword evidence="1 4" id="KW-0732">Signal</keyword>
<sequence length="166" mass="17499">MGSIFIFPLANISIVLALLTILCEADLISNICSKAQNPSLCNKTLKSDNRSRTANLRGLGQIIIEKAEAATQDTINVAKSTGKGTGVAECVGLCVDAINKLKQCSALLKDFGRGSVGDLQSRGSGAMFHVGLCDDVFGEGEPVKLKKAVRRAQDFIDMLLAVASSL</sequence>
<evidence type="ECO:0000259" key="5">
    <source>
        <dbReference type="SMART" id="SM00856"/>
    </source>
</evidence>
<gene>
    <name evidence="6" type="ORF">MIMGU_mgv1a020398mg</name>
</gene>
<dbReference type="GO" id="GO:0046910">
    <property type="term" value="F:pectinesterase inhibitor activity"/>
    <property type="evidence" value="ECO:0007669"/>
    <property type="project" value="InterPro"/>
</dbReference>
<dbReference type="SUPFAM" id="SSF101148">
    <property type="entry name" value="Plant invertase/pectin methylesterase inhibitor"/>
    <property type="match status" value="1"/>
</dbReference>
<dbReference type="InterPro" id="IPR035513">
    <property type="entry name" value="Invertase/methylesterase_inhib"/>
</dbReference>
<evidence type="ECO:0000256" key="2">
    <source>
        <dbReference type="ARBA" id="ARBA00023157"/>
    </source>
</evidence>
<dbReference type="GO" id="GO:0009505">
    <property type="term" value="C:plant-type cell wall"/>
    <property type="evidence" value="ECO:0000318"/>
    <property type="project" value="GO_Central"/>
</dbReference>
<dbReference type="InterPro" id="IPR006501">
    <property type="entry name" value="Pectinesterase_inhib_dom"/>
</dbReference>
<dbReference type="OrthoDB" id="905146at2759"/>
<organism evidence="6 7">
    <name type="scientific">Erythranthe guttata</name>
    <name type="common">Yellow monkey flower</name>
    <name type="synonym">Mimulus guttatus</name>
    <dbReference type="NCBI Taxonomy" id="4155"/>
    <lineage>
        <taxon>Eukaryota</taxon>
        <taxon>Viridiplantae</taxon>
        <taxon>Streptophyta</taxon>
        <taxon>Embryophyta</taxon>
        <taxon>Tracheophyta</taxon>
        <taxon>Spermatophyta</taxon>
        <taxon>Magnoliopsida</taxon>
        <taxon>eudicotyledons</taxon>
        <taxon>Gunneridae</taxon>
        <taxon>Pentapetalae</taxon>
        <taxon>asterids</taxon>
        <taxon>lamiids</taxon>
        <taxon>Lamiales</taxon>
        <taxon>Phrymaceae</taxon>
        <taxon>Erythranthe</taxon>
    </lineage>
</organism>
<feature type="domain" description="Pectinesterase inhibitor" evidence="5">
    <location>
        <begin position="23"/>
        <end position="162"/>
    </location>
</feature>
<keyword evidence="7" id="KW-1185">Reference proteome</keyword>
<dbReference type="PANTHER" id="PTHR36710:SF18">
    <property type="entry name" value="PECTINESTERASE INHIBITOR 5-RELATED"/>
    <property type="match status" value="1"/>
</dbReference>
<accession>A0A022QC66</accession>
<dbReference type="PANTHER" id="PTHR36710">
    <property type="entry name" value="PECTINESTERASE INHIBITOR-LIKE"/>
    <property type="match status" value="1"/>
</dbReference>
<proteinExistence type="inferred from homology"/>
<dbReference type="AlphaFoldDB" id="A0A022QC66"/>
<dbReference type="InterPro" id="IPR052421">
    <property type="entry name" value="PCW_Enzyme_Inhibitor"/>
</dbReference>
<dbReference type="GO" id="GO:0009827">
    <property type="term" value="P:plant-type cell wall modification"/>
    <property type="evidence" value="ECO:0000318"/>
    <property type="project" value="GO_Central"/>
</dbReference>
<evidence type="ECO:0000313" key="6">
    <source>
        <dbReference type="EMBL" id="EYU25526.1"/>
    </source>
</evidence>
<dbReference type="NCBIfam" id="TIGR01614">
    <property type="entry name" value="PME_inhib"/>
    <property type="match status" value="1"/>
</dbReference>
<feature type="signal peptide" evidence="4">
    <location>
        <begin position="1"/>
        <end position="25"/>
    </location>
</feature>
<dbReference type="Pfam" id="PF04043">
    <property type="entry name" value="PMEI"/>
    <property type="match status" value="1"/>
</dbReference>
<protein>
    <recommendedName>
        <fullName evidence="5">Pectinesterase inhibitor domain-containing protein</fullName>
    </recommendedName>
</protein>
<dbReference type="EMBL" id="KI632002">
    <property type="protein sequence ID" value="EYU25526.1"/>
    <property type="molecule type" value="Genomic_DNA"/>
</dbReference>
<feature type="chain" id="PRO_5001507123" description="Pectinesterase inhibitor domain-containing protein" evidence="4">
    <location>
        <begin position="26"/>
        <end position="166"/>
    </location>
</feature>
<dbReference type="InterPro" id="IPR034086">
    <property type="entry name" value="PMEI_plant"/>
</dbReference>
<name>A0A022QC66_ERYGU</name>
<reference evidence="6 7" key="1">
    <citation type="journal article" date="2013" name="Proc. Natl. Acad. Sci. U.S.A.">
        <title>Fine-scale variation in meiotic recombination in Mimulus inferred from population shotgun sequencing.</title>
        <authorList>
            <person name="Hellsten U."/>
            <person name="Wright K.M."/>
            <person name="Jenkins J."/>
            <person name="Shu S."/>
            <person name="Yuan Y."/>
            <person name="Wessler S.R."/>
            <person name="Schmutz J."/>
            <person name="Willis J.H."/>
            <person name="Rokhsar D.S."/>
        </authorList>
    </citation>
    <scope>NUCLEOTIDE SEQUENCE [LARGE SCALE GENOMIC DNA]</scope>
    <source>
        <strain evidence="7">cv. DUN x IM62</strain>
    </source>
</reference>
<keyword evidence="2" id="KW-1015">Disulfide bond</keyword>
<dbReference type="GO" id="GO:0004857">
    <property type="term" value="F:enzyme inhibitor activity"/>
    <property type="evidence" value="ECO:0000318"/>
    <property type="project" value="GO_Central"/>
</dbReference>
<dbReference type="SMART" id="SM00856">
    <property type="entry name" value="PMEI"/>
    <property type="match status" value="1"/>
</dbReference>
<dbReference type="Proteomes" id="UP000030748">
    <property type="component" value="Unassembled WGS sequence"/>
</dbReference>
<dbReference type="Gene3D" id="1.20.140.40">
    <property type="entry name" value="Invertase/pectin methylesterase inhibitor family protein"/>
    <property type="match status" value="1"/>
</dbReference>
<dbReference type="KEGG" id="egt:105971258"/>
<comment type="similarity">
    <text evidence="3">Belongs to the PMEI family.</text>
</comment>
<evidence type="ECO:0000256" key="4">
    <source>
        <dbReference type="SAM" id="SignalP"/>
    </source>
</evidence>
<dbReference type="CDD" id="cd15797">
    <property type="entry name" value="PMEI"/>
    <property type="match status" value="1"/>
</dbReference>
<evidence type="ECO:0000256" key="3">
    <source>
        <dbReference type="ARBA" id="ARBA00038471"/>
    </source>
</evidence>
<dbReference type="PhylomeDB" id="A0A022QC66"/>
<dbReference type="eggNOG" id="ENOG502S9C3">
    <property type="taxonomic scope" value="Eukaryota"/>
</dbReference>
<evidence type="ECO:0000313" key="7">
    <source>
        <dbReference type="Proteomes" id="UP000030748"/>
    </source>
</evidence>